<evidence type="ECO:0000256" key="6">
    <source>
        <dbReference type="ARBA" id="ARBA00023267"/>
    </source>
</evidence>
<dbReference type="Gene3D" id="3.30.1360.40">
    <property type="match status" value="1"/>
</dbReference>
<dbReference type="FunFam" id="3.40.50.20:FF:000010">
    <property type="entry name" value="Propionyl-CoA carboxylase subunit alpha"/>
    <property type="match status" value="1"/>
</dbReference>
<dbReference type="SUPFAM" id="SSF160467">
    <property type="entry name" value="PH0987 N-terminal domain-like"/>
    <property type="match status" value="1"/>
</dbReference>
<evidence type="ECO:0000256" key="7">
    <source>
        <dbReference type="PROSITE-ProRule" id="PRU00409"/>
    </source>
</evidence>
<dbReference type="InterPro" id="IPR029000">
    <property type="entry name" value="Cyclophilin-like_dom_sf"/>
</dbReference>
<feature type="domain" description="Biotin carboxylation" evidence="9">
    <location>
        <begin position="53"/>
        <end position="509"/>
    </location>
</feature>
<dbReference type="GO" id="GO:0016787">
    <property type="term" value="F:hydrolase activity"/>
    <property type="evidence" value="ECO:0007669"/>
    <property type="project" value="UniProtKB-KW"/>
</dbReference>
<dbReference type="InterPro" id="IPR016185">
    <property type="entry name" value="PreATP-grasp_dom_sf"/>
</dbReference>
<dbReference type="SMART" id="SM00878">
    <property type="entry name" value="Biotin_carb_C"/>
    <property type="match status" value="1"/>
</dbReference>
<keyword evidence="2" id="KW-0436">Ligase</keyword>
<protein>
    <recommendedName>
        <fullName evidence="12">Urea carboxylase</fullName>
    </recommendedName>
</protein>
<dbReference type="SUPFAM" id="SSF50891">
    <property type="entry name" value="Cyclophilin-like"/>
    <property type="match status" value="2"/>
</dbReference>
<dbReference type="Pfam" id="PF02786">
    <property type="entry name" value="CPSase_L_D2"/>
    <property type="match status" value="1"/>
</dbReference>
<sequence length="1296" mass="142018">MVPLAYPKPRPRIVTLLISLSRGRQPRSNGAANTNMKSKHSEFHDLSAVNMEKLNTLLIANRGEIAVRIIKTAKALGIRTIAIYTAADATSKHVLAADEAVLLPGDDSTAYINGDEIVRIARSHGVDAIIPGYGFLSENVEFAEAIANAGMVFVGPRSEAIEAFGLKHRAREIATEAGVPIVPGTQGLIVTEEDAVASAEELGYPVMLKATGGGGGMGLMICKTVEEVQQSLAQVRSRGETLFKNAGVFMERYYPESHHIELQVFGNGLGDAIHIGERECSIQRRHQKVIEECPSPFVERHPGLREKLTSAAVALSKSIRYGSAGTVEYLVDDLSGDFFFLEMNTRLQVEHGITELCYNIDIVKLMLQQADRELRGLGGLSKDYLESWQPSEPSGCAIEARVYAENPARNYSPSPGLLQLVEWKEVDGTRIDTWVATGTRISTYYDPMIAKVMVHGSNRVATIEKIAQVLSDSTICGPPTNLDFLHAIIQSSQFRDGHTLTNFLNDFDFCPTAIDVISPGLYTTVQDYPGRPTAGRGIPQAGPMDPLAFQVANILAGNPTNTEGLEITLKGPELRFLAPACVSICGAPMETVLDGVDVPMWTRLYIKAGQVLSIGKLTESGGCRAYLAIRGGFPEIAPYFGSKSTSPLLGLGGYQGRALAPGDMLAIEKLDTPTTEPQVSLPTNLRPEYTSHWDIYAMVGPYDEGYIVSEDIEMIYDTLWNVSHNATRGGIRLVGPAPRWAREDGGEGGQHPSNVIEYGYPNGTLNWTGESPCIFPVDAPDLGGFISSTTIISGNLWRMGQLKSGDTIQYRRVSLEDALKIRLRLEKFLADVAALVIGECKPDTISPAFPSALPDSTQSGDWGKACILSTTVEGSTDSITFRQGGDDFMLVEFGDGNFNLNHRCRVSALDKAFNQARSSDDSLKKGVYKTTGCCNSLLIHYDGLSLPRDTLINVLMSLQKGTSDLRGSNVPSRKFSLPICFESPAQEEAIQRYTETQRPYAPFLPSNMDFVAKINGITYDELVDIFLSVEFMAICVGFFCGDTICLPVDPRYRITCPKQNPSRVNTPEGSVSWGGSCMNIYPVDSPGGYQMTGQTIPCFDQLGIKPGFSPNRPGLFRDFDQITFYRVGKEELEREMARFRSGCYNFQYEEVMFDMTAHNDLLAQTKEEVAAFKSRQATAQVEMLALEKESMDRWMSEKAQNELPADTISLLKEDPDILTIYAPLDANVWKINVADGNVVSAAQPVAILEAMKMEIAISYNEEQKDDVKKQFKVEKILVQPGDIVRAGDAVAFLRNI</sequence>
<feature type="domain" description="ATP-grasp" evidence="8">
    <location>
        <begin position="171"/>
        <end position="371"/>
    </location>
</feature>
<accession>A0A9W4JNM7</accession>
<dbReference type="SUPFAM" id="SSF51246">
    <property type="entry name" value="Rudiment single hybrid motif"/>
    <property type="match status" value="1"/>
</dbReference>
<dbReference type="Pfam" id="PF00364">
    <property type="entry name" value="Biotin_lipoyl"/>
    <property type="match status" value="1"/>
</dbReference>
<evidence type="ECO:0000313" key="11">
    <source>
        <dbReference type="Proteomes" id="UP001152592"/>
    </source>
</evidence>
<dbReference type="SMART" id="SM00796">
    <property type="entry name" value="AHS1"/>
    <property type="match status" value="1"/>
</dbReference>
<proteinExistence type="predicted"/>
<dbReference type="Gene3D" id="3.30.470.20">
    <property type="entry name" value="ATP-grasp fold, B domain"/>
    <property type="match status" value="1"/>
</dbReference>
<organism evidence="10 11">
    <name type="scientific">Penicillium salamii</name>
    <dbReference type="NCBI Taxonomy" id="1612424"/>
    <lineage>
        <taxon>Eukaryota</taxon>
        <taxon>Fungi</taxon>
        <taxon>Dikarya</taxon>
        <taxon>Ascomycota</taxon>
        <taxon>Pezizomycotina</taxon>
        <taxon>Eurotiomycetes</taxon>
        <taxon>Eurotiomycetidae</taxon>
        <taxon>Eurotiales</taxon>
        <taxon>Aspergillaceae</taxon>
        <taxon>Penicillium</taxon>
    </lineage>
</organism>
<comment type="cofactor">
    <cofactor evidence="1">
        <name>biotin</name>
        <dbReference type="ChEBI" id="CHEBI:57586"/>
    </cofactor>
</comment>
<dbReference type="InterPro" id="IPR011764">
    <property type="entry name" value="Biotin_carboxylation_dom"/>
</dbReference>
<dbReference type="SUPFAM" id="SSF51230">
    <property type="entry name" value="Single hybrid motif"/>
    <property type="match status" value="1"/>
</dbReference>
<keyword evidence="4" id="KW-0378">Hydrolase</keyword>
<dbReference type="PROSITE" id="PS00867">
    <property type="entry name" value="CPSASE_2"/>
    <property type="match status" value="1"/>
</dbReference>
<dbReference type="PROSITE" id="PS50979">
    <property type="entry name" value="BC"/>
    <property type="match status" value="1"/>
</dbReference>
<dbReference type="PANTHER" id="PTHR18866">
    <property type="entry name" value="CARBOXYLASE:PYRUVATE/ACETYL-COA/PROPIONYL-COA CARBOXYLASE"/>
    <property type="match status" value="1"/>
</dbReference>
<evidence type="ECO:0000256" key="1">
    <source>
        <dbReference type="ARBA" id="ARBA00001953"/>
    </source>
</evidence>
<reference evidence="10" key="1">
    <citation type="submission" date="2021-07" db="EMBL/GenBank/DDBJ databases">
        <authorList>
            <person name="Branca A.L. A."/>
        </authorList>
    </citation>
    <scope>NUCLEOTIDE SEQUENCE</scope>
</reference>
<dbReference type="Pfam" id="PF02626">
    <property type="entry name" value="CT_A_B"/>
    <property type="match status" value="1"/>
</dbReference>
<evidence type="ECO:0000313" key="10">
    <source>
        <dbReference type="EMBL" id="CAG8410768.1"/>
    </source>
</evidence>
<dbReference type="SUPFAM" id="SSF52440">
    <property type="entry name" value="PreATP-grasp domain"/>
    <property type="match status" value="1"/>
</dbReference>
<dbReference type="Pfam" id="PF00289">
    <property type="entry name" value="Biotin_carb_N"/>
    <property type="match status" value="1"/>
</dbReference>
<dbReference type="InterPro" id="IPR011054">
    <property type="entry name" value="Rudment_hybrid_motif"/>
</dbReference>
<dbReference type="InterPro" id="IPR000089">
    <property type="entry name" value="Biotin_lipoyl"/>
</dbReference>
<dbReference type="EMBL" id="CAJVPD010000266">
    <property type="protein sequence ID" value="CAG8410768.1"/>
    <property type="molecule type" value="Genomic_DNA"/>
</dbReference>
<dbReference type="Gene3D" id="2.40.100.10">
    <property type="entry name" value="Cyclophilin-like"/>
    <property type="match status" value="2"/>
</dbReference>
<dbReference type="InterPro" id="IPR005479">
    <property type="entry name" value="CPAse_ATP-bd"/>
</dbReference>
<dbReference type="PANTHER" id="PTHR18866:SF128">
    <property type="entry name" value="UREA AMIDOLYASE"/>
    <property type="match status" value="1"/>
</dbReference>
<dbReference type="InterPro" id="IPR011053">
    <property type="entry name" value="Single_hybrid_motif"/>
</dbReference>
<dbReference type="GO" id="GO:0005524">
    <property type="term" value="F:ATP binding"/>
    <property type="evidence" value="ECO:0007669"/>
    <property type="project" value="UniProtKB-UniRule"/>
</dbReference>
<dbReference type="InterPro" id="IPR003778">
    <property type="entry name" value="CT_A_B"/>
</dbReference>
<dbReference type="Pfam" id="PF02682">
    <property type="entry name" value="CT_C_D"/>
    <property type="match status" value="1"/>
</dbReference>
<name>A0A9W4JNM7_9EURO</name>
<dbReference type="InterPro" id="IPR003833">
    <property type="entry name" value="CT_C_D"/>
</dbReference>
<evidence type="ECO:0000256" key="3">
    <source>
        <dbReference type="ARBA" id="ARBA00022741"/>
    </source>
</evidence>
<evidence type="ECO:0000256" key="2">
    <source>
        <dbReference type="ARBA" id="ARBA00022598"/>
    </source>
</evidence>
<dbReference type="SMART" id="SM00797">
    <property type="entry name" value="AHS2"/>
    <property type="match status" value="1"/>
</dbReference>
<evidence type="ECO:0000256" key="5">
    <source>
        <dbReference type="ARBA" id="ARBA00022840"/>
    </source>
</evidence>
<dbReference type="InterPro" id="IPR005481">
    <property type="entry name" value="BC-like_N"/>
</dbReference>
<keyword evidence="6" id="KW-0092">Biotin</keyword>
<comment type="caution">
    <text evidence="10">The sequence shown here is derived from an EMBL/GenBank/DDBJ whole genome shotgun (WGS) entry which is preliminary data.</text>
</comment>
<dbReference type="InterPro" id="IPR011761">
    <property type="entry name" value="ATP-grasp"/>
</dbReference>
<dbReference type="OrthoDB" id="10252718at2759"/>
<dbReference type="GO" id="GO:0016874">
    <property type="term" value="F:ligase activity"/>
    <property type="evidence" value="ECO:0007669"/>
    <property type="project" value="UniProtKB-KW"/>
</dbReference>
<dbReference type="Proteomes" id="UP001152592">
    <property type="component" value="Unassembled WGS sequence"/>
</dbReference>
<keyword evidence="3 7" id="KW-0547">Nucleotide-binding</keyword>
<dbReference type="Pfam" id="PF02785">
    <property type="entry name" value="Biotin_carb_C"/>
    <property type="match status" value="1"/>
</dbReference>
<evidence type="ECO:0000259" key="9">
    <source>
        <dbReference type="PROSITE" id="PS50979"/>
    </source>
</evidence>
<gene>
    <name evidence="10" type="ORF">PSALAMII_LOCUS8669</name>
</gene>
<evidence type="ECO:0000259" key="8">
    <source>
        <dbReference type="PROSITE" id="PS50975"/>
    </source>
</evidence>
<keyword evidence="5 7" id="KW-0067">ATP-binding</keyword>
<evidence type="ECO:0000256" key="4">
    <source>
        <dbReference type="ARBA" id="ARBA00022801"/>
    </source>
</evidence>
<dbReference type="InterPro" id="IPR050856">
    <property type="entry name" value="Biotin_carboxylase_complex"/>
</dbReference>
<dbReference type="PROSITE" id="PS50975">
    <property type="entry name" value="ATP_GRASP"/>
    <property type="match status" value="1"/>
</dbReference>
<dbReference type="GO" id="GO:0046872">
    <property type="term" value="F:metal ion binding"/>
    <property type="evidence" value="ECO:0007669"/>
    <property type="project" value="InterPro"/>
</dbReference>
<dbReference type="PROSITE" id="PS00866">
    <property type="entry name" value="CPSASE_1"/>
    <property type="match status" value="1"/>
</dbReference>
<dbReference type="SUPFAM" id="SSF56059">
    <property type="entry name" value="Glutathione synthetase ATP-binding domain-like"/>
    <property type="match status" value="1"/>
</dbReference>
<dbReference type="CDD" id="cd06850">
    <property type="entry name" value="biotinyl_domain"/>
    <property type="match status" value="1"/>
</dbReference>
<dbReference type="Gene3D" id="2.40.50.100">
    <property type="match status" value="1"/>
</dbReference>
<dbReference type="InterPro" id="IPR005482">
    <property type="entry name" value="Biotin_COase_C"/>
</dbReference>
<evidence type="ECO:0008006" key="12">
    <source>
        <dbReference type="Google" id="ProtNLM"/>
    </source>
</evidence>